<keyword evidence="2" id="KW-0328">Glycosyltransferase</keyword>
<dbReference type="SUPFAM" id="SSF53448">
    <property type="entry name" value="Nucleotide-diphospho-sugar transferases"/>
    <property type="match status" value="1"/>
</dbReference>
<feature type="domain" description="Glycosyltransferase 2-like" evidence="1">
    <location>
        <begin position="10"/>
        <end position="181"/>
    </location>
</feature>
<dbReference type="InterPro" id="IPR001173">
    <property type="entry name" value="Glyco_trans_2-like"/>
</dbReference>
<organism evidence="2 3">
    <name type="scientific">Agaricicola taiwanensis</name>
    <dbReference type="NCBI Taxonomy" id="591372"/>
    <lineage>
        <taxon>Bacteria</taxon>
        <taxon>Pseudomonadati</taxon>
        <taxon>Pseudomonadota</taxon>
        <taxon>Alphaproteobacteria</taxon>
        <taxon>Rhodobacterales</taxon>
        <taxon>Paracoccaceae</taxon>
        <taxon>Agaricicola</taxon>
    </lineage>
</organism>
<dbReference type="PANTHER" id="PTHR43685">
    <property type="entry name" value="GLYCOSYLTRANSFERASE"/>
    <property type="match status" value="1"/>
</dbReference>
<dbReference type="GO" id="GO:0016757">
    <property type="term" value="F:glycosyltransferase activity"/>
    <property type="evidence" value="ECO:0007669"/>
    <property type="project" value="UniProtKB-KW"/>
</dbReference>
<protein>
    <submittedName>
        <fullName evidence="2">Fucosyltransferase</fullName>
    </submittedName>
</protein>
<dbReference type="Proteomes" id="UP000602745">
    <property type="component" value="Unassembled WGS sequence"/>
</dbReference>
<name>A0A8J2YKQ2_9RHOB</name>
<proteinExistence type="predicted"/>
<keyword evidence="2" id="KW-0808">Transferase</keyword>
<dbReference type="EMBL" id="BMCP01000003">
    <property type="protein sequence ID" value="GGE48933.1"/>
    <property type="molecule type" value="Genomic_DNA"/>
</dbReference>
<comment type="caution">
    <text evidence="2">The sequence shown here is derived from an EMBL/GenBank/DDBJ whole genome shotgun (WGS) entry which is preliminary data.</text>
</comment>
<keyword evidence="3" id="KW-1185">Reference proteome</keyword>
<reference evidence="2" key="1">
    <citation type="journal article" date="2014" name="Int. J. Syst. Evol. Microbiol.">
        <title>Complete genome sequence of Corynebacterium casei LMG S-19264T (=DSM 44701T), isolated from a smear-ripened cheese.</title>
        <authorList>
            <consortium name="US DOE Joint Genome Institute (JGI-PGF)"/>
            <person name="Walter F."/>
            <person name="Albersmeier A."/>
            <person name="Kalinowski J."/>
            <person name="Ruckert C."/>
        </authorList>
    </citation>
    <scope>NUCLEOTIDE SEQUENCE</scope>
    <source>
        <strain evidence="2">CCM 7684</strain>
    </source>
</reference>
<dbReference type="Pfam" id="PF00535">
    <property type="entry name" value="Glycos_transf_2"/>
    <property type="match status" value="1"/>
</dbReference>
<dbReference type="Gene3D" id="3.90.550.10">
    <property type="entry name" value="Spore Coat Polysaccharide Biosynthesis Protein SpsA, Chain A"/>
    <property type="match status" value="1"/>
</dbReference>
<sequence>MPQDEHPTISVVVPVHNKASHLARSFNSIFEQTYPAAEIIAVDDVSTDNSRAILRQMSHPKLKVIERDADPAGPGGARNVGIRAATGDWVAFLDADDEWKPDFLETIAAEAARADEGVACIFTGFEDDYNGRRNPHLYVASKGALGVQRLNLKTYITDWLETRRSPIHTSSVVIRRRVLEAVGMFPEGPNARRGQDIALWLKTVAYGDAIFKPAIGATYYREAENMVTKTVSANMRPVICTIIRDLLPTRTPDEQRLLERLNNHIIYDYARIATRSERFNFGLMRNLYPTRDIRKSMALLAMIMMPPAVRRSLRGLRGRTPAL</sequence>
<accession>A0A8J2YKQ2</accession>
<reference evidence="2" key="2">
    <citation type="submission" date="2020-09" db="EMBL/GenBank/DDBJ databases">
        <authorList>
            <person name="Sun Q."/>
            <person name="Sedlacek I."/>
        </authorList>
    </citation>
    <scope>NUCLEOTIDE SEQUENCE</scope>
    <source>
        <strain evidence="2">CCM 7684</strain>
    </source>
</reference>
<dbReference type="PANTHER" id="PTHR43685:SF2">
    <property type="entry name" value="GLYCOSYLTRANSFERASE 2-LIKE DOMAIN-CONTAINING PROTEIN"/>
    <property type="match status" value="1"/>
</dbReference>
<dbReference type="CDD" id="cd00761">
    <property type="entry name" value="Glyco_tranf_GTA_type"/>
    <property type="match status" value="1"/>
</dbReference>
<evidence type="ECO:0000313" key="3">
    <source>
        <dbReference type="Proteomes" id="UP000602745"/>
    </source>
</evidence>
<dbReference type="InterPro" id="IPR029044">
    <property type="entry name" value="Nucleotide-diphossugar_trans"/>
</dbReference>
<dbReference type="AlphaFoldDB" id="A0A8J2YKQ2"/>
<dbReference type="RefSeq" id="WP_188410392.1">
    <property type="nucleotide sequence ID" value="NZ_BMCP01000003.1"/>
</dbReference>
<gene>
    <name evidence="2" type="ORF">GCM10007276_27620</name>
</gene>
<dbReference type="InterPro" id="IPR050834">
    <property type="entry name" value="Glycosyltransf_2"/>
</dbReference>
<evidence type="ECO:0000313" key="2">
    <source>
        <dbReference type="EMBL" id="GGE48933.1"/>
    </source>
</evidence>
<evidence type="ECO:0000259" key="1">
    <source>
        <dbReference type="Pfam" id="PF00535"/>
    </source>
</evidence>